<name>A0A4S3AZG3_9ENTE</name>
<accession>A0A4S3AZG3</accession>
<feature type="transmembrane region" description="Helical" evidence="1">
    <location>
        <begin position="81"/>
        <end position="102"/>
    </location>
</feature>
<dbReference type="EMBL" id="SDGV01000034">
    <property type="protein sequence ID" value="THB60184.1"/>
    <property type="molecule type" value="Genomic_DNA"/>
</dbReference>
<feature type="transmembrane region" description="Helical" evidence="1">
    <location>
        <begin position="244"/>
        <end position="266"/>
    </location>
</feature>
<organism evidence="2 3">
    <name type="scientific">Vagococcus silagei</name>
    <dbReference type="NCBI Taxonomy" id="2508885"/>
    <lineage>
        <taxon>Bacteria</taxon>
        <taxon>Bacillati</taxon>
        <taxon>Bacillota</taxon>
        <taxon>Bacilli</taxon>
        <taxon>Lactobacillales</taxon>
        <taxon>Enterococcaceae</taxon>
        <taxon>Vagococcus</taxon>
    </lineage>
</organism>
<dbReference type="OrthoDB" id="3230233at2"/>
<dbReference type="PANTHER" id="PTHR37305:SF1">
    <property type="entry name" value="MEMBRANE PROTEIN"/>
    <property type="match status" value="1"/>
</dbReference>
<evidence type="ECO:0000313" key="2">
    <source>
        <dbReference type="EMBL" id="THB60184.1"/>
    </source>
</evidence>
<keyword evidence="1" id="KW-1133">Transmembrane helix</keyword>
<sequence length="271" mass="31107">MENIIKHKWRDFNMLATLRADFYRLFKTKGFWIAQGFIITFIFISISGQSIGSIGVEDSVSSEQAQEAFSIAWTGVTSVNAMSYMMSFFFYCMLPLLVIIVGHDFTKQTYKNILTVGISRTKYFFSQYISFLMIILLQVFYVYIVSFLTGTLFYGVGEDFNLNQVKEWLFVGTVQFLMITAVMTLSCLVIYLTKNNVLAILIAILFPLFVTLANMFFSLDFIQFFDFQGILTDTEFILSGSKELWQSIGTALMTIIFLLGVTVWQFDKAEL</sequence>
<dbReference type="AlphaFoldDB" id="A0A4S3AZG3"/>
<gene>
    <name evidence="2" type="ORF">ESZ54_11760</name>
</gene>
<dbReference type="Proteomes" id="UP000310506">
    <property type="component" value="Unassembled WGS sequence"/>
</dbReference>
<keyword evidence="1" id="KW-0472">Membrane</keyword>
<evidence type="ECO:0000256" key="1">
    <source>
        <dbReference type="SAM" id="Phobius"/>
    </source>
</evidence>
<feature type="transmembrane region" description="Helical" evidence="1">
    <location>
        <begin position="31"/>
        <end position="51"/>
    </location>
</feature>
<reference evidence="2 3" key="1">
    <citation type="submission" date="2019-01" db="EMBL/GenBank/DDBJ databases">
        <title>Vagococcus silagei sp. nov. isolated from brewer's grain.</title>
        <authorList>
            <person name="Guu J.-R."/>
        </authorList>
    </citation>
    <scope>NUCLEOTIDE SEQUENCE [LARGE SCALE GENOMIC DNA]</scope>
    <source>
        <strain evidence="2 3">2B-2</strain>
    </source>
</reference>
<dbReference type="Pfam" id="PF12730">
    <property type="entry name" value="ABC2_membrane_4"/>
    <property type="match status" value="1"/>
</dbReference>
<feature type="transmembrane region" description="Helical" evidence="1">
    <location>
        <begin position="123"/>
        <end position="148"/>
    </location>
</feature>
<proteinExistence type="predicted"/>
<dbReference type="PANTHER" id="PTHR37305">
    <property type="entry name" value="INTEGRAL MEMBRANE PROTEIN-RELATED"/>
    <property type="match status" value="1"/>
</dbReference>
<protein>
    <submittedName>
        <fullName evidence="2">Uncharacterized protein</fullName>
    </submittedName>
</protein>
<comment type="caution">
    <text evidence="2">The sequence shown here is derived from an EMBL/GenBank/DDBJ whole genome shotgun (WGS) entry which is preliminary data.</text>
</comment>
<keyword evidence="1" id="KW-0812">Transmembrane</keyword>
<feature type="transmembrane region" description="Helical" evidence="1">
    <location>
        <begin position="198"/>
        <end position="224"/>
    </location>
</feature>
<evidence type="ECO:0000313" key="3">
    <source>
        <dbReference type="Proteomes" id="UP000310506"/>
    </source>
</evidence>
<keyword evidence="3" id="KW-1185">Reference proteome</keyword>
<feature type="transmembrane region" description="Helical" evidence="1">
    <location>
        <begin position="168"/>
        <end position="191"/>
    </location>
</feature>